<dbReference type="EMBL" id="BPVZ01000018">
    <property type="protein sequence ID" value="GKV02302.1"/>
    <property type="molecule type" value="Genomic_DNA"/>
</dbReference>
<dbReference type="InterPro" id="IPR035979">
    <property type="entry name" value="RBD_domain_sf"/>
</dbReference>
<protein>
    <submittedName>
        <fullName evidence="5">Uncharacterized protein</fullName>
    </submittedName>
</protein>
<feature type="compositionally biased region" description="Basic and acidic residues" evidence="2">
    <location>
        <begin position="1868"/>
        <end position="1879"/>
    </location>
</feature>
<evidence type="ECO:0000259" key="4">
    <source>
        <dbReference type="PROSITE" id="PS50878"/>
    </source>
</evidence>
<dbReference type="InterPro" id="IPR000504">
    <property type="entry name" value="RRM_dom"/>
</dbReference>
<feature type="domain" description="RRM" evidence="3">
    <location>
        <begin position="1383"/>
        <end position="1474"/>
    </location>
</feature>
<dbReference type="GO" id="GO:0003723">
    <property type="term" value="F:RNA binding"/>
    <property type="evidence" value="ECO:0007669"/>
    <property type="project" value="UniProtKB-UniRule"/>
</dbReference>
<comment type="caution">
    <text evidence="5">The sequence shown here is derived from an EMBL/GenBank/DDBJ whole genome shotgun (WGS) entry which is preliminary data.</text>
</comment>
<name>A0AAV5IK45_9ROSI</name>
<feature type="region of interest" description="Disordered" evidence="2">
    <location>
        <begin position="1684"/>
        <end position="1727"/>
    </location>
</feature>
<keyword evidence="1" id="KW-0694">RNA-binding</keyword>
<feature type="region of interest" description="Disordered" evidence="2">
    <location>
        <begin position="1328"/>
        <end position="1370"/>
    </location>
</feature>
<accession>A0AAV5IK45</accession>
<feature type="region of interest" description="Disordered" evidence="2">
    <location>
        <begin position="521"/>
        <end position="540"/>
    </location>
</feature>
<proteinExistence type="predicted"/>
<evidence type="ECO:0000313" key="6">
    <source>
        <dbReference type="Proteomes" id="UP001054252"/>
    </source>
</evidence>
<evidence type="ECO:0000259" key="3">
    <source>
        <dbReference type="PROSITE" id="PS50102"/>
    </source>
</evidence>
<dbReference type="PROSITE" id="PS50102">
    <property type="entry name" value="RRM"/>
    <property type="match status" value="2"/>
</dbReference>
<dbReference type="InterPro" id="IPR012677">
    <property type="entry name" value="Nucleotide-bd_a/b_plait_sf"/>
</dbReference>
<feature type="compositionally biased region" description="Polar residues" evidence="2">
    <location>
        <begin position="1849"/>
        <end position="1863"/>
    </location>
</feature>
<feature type="compositionally biased region" description="Basic and acidic residues" evidence="2">
    <location>
        <begin position="375"/>
        <end position="385"/>
    </location>
</feature>
<feature type="domain" description="RRM" evidence="3">
    <location>
        <begin position="63"/>
        <end position="154"/>
    </location>
</feature>
<feature type="compositionally biased region" description="Basic and acidic residues" evidence="2">
    <location>
        <begin position="1"/>
        <end position="10"/>
    </location>
</feature>
<gene>
    <name evidence="5" type="ORF">SLEP1_g14756</name>
</gene>
<feature type="domain" description="Reverse transcriptase" evidence="4">
    <location>
        <begin position="2172"/>
        <end position="2450"/>
    </location>
</feature>
<dbReference type="Gene3D" id="3.30.70.330">
    <property type="match status" value="2"/>
</dbReference>
<keyword evidence="6" id="KW-1185">Reference proteome</keyword>
<feature type="compositionally biased region" description="Basic and acidic residues" evidence="2">
    <location>
        <begin position="1904"/>
        <end position="1913"/>
    </location>
</feature>
<dbReference type="PANTHER" id="PTHR33116:SF78">
    <property type="entry name" value="OS12G0587133 PROTEIN"/>
    <property type="match status" value="1"/>
</dbReference>
<dbReference type="InterPro" id="IPR026960">
    <property type="entry name" value="RVT-Znf"/>
</dbReference>
<feature type="compositionally biased region" description="Basic residues" evidence="2">
    <location>
        <begin position="1882"/>
        <end position="1895"/>
    </location>
</feature>
<feature type="compositionally biased region" description="Basic and acidic residues" evidence="2">
    <location>
        <begin position="578"/>
        <end position="587"/>
    </location>
</feature>
<feature type="region of interest" description="Disordered" evidence="2">
    <location>
        <begin position="364"/>
        <end position="407"/>
    </location>
</feature>
<sequence length="2788" mass="321045">MRGKARERFNGKGPCGRGTAQCWETSNPRRWNRPVQDRKETRQNSSRNSEIRGYDRRIFNQASVYFSTNFPEAWKHEHMWHTFRKYGRVLDIYSPMRKSRKGSRFGFVRFLDVRNEKELEHQLDQIRVGEFKLWVNKPRFNEHEKQLRVAQRQKGNVGFRGHITFAEMVKGISGSEANLESRRAANGAEEHNQTQINNLSKHPKVEQAKAGLSFTIQEEEYTWLQGCYVGIAHSVEIIPTLQEKFFMEGYFSCRIKAMGGRLVLLEGGDKEEIKDLVEVAPKWLEQWFTEVQPWCPSTVARERFVWLRCQGVPAHIWGPNFFTTIDFISKSINISVNREPYLIKSLDHGVDDEVSVAFLGSGEVNGGRSSSSGKKVVDDMEVKDEVTEEDDRDEQPPYRWSQERQNTNGAQLSAVNDIAFNAVDSQDNQQTNGDDKIQICCTSNHEKSIANLEIVSDSQATQIGQNKDWQSLQNKMHSCPVAVNPLMKKWTGRYRRMGPFQQILNVLSKGHLSKKIQQEVRNRASSTEGHNTEQESSFWKGFRSEFGEEREWMGRNQRKPKHKKKKKTRSCLSVYMKGRKEEQEHNPKGRKKIPKERTTEEKLPVFVPGLQNQAAGESVTDSGIENKNVALRNAMDLRIAERIWAFAKEIGVGDHGNEAEVIQRLRDMEERDRELHSTSKGVSADLNDDDVHLRRSSFLELWKQQKVKESMWRQKARTTWIKDGDANTKFFHRCVKGRRRRNDIVSLQVGDKHMEHVQEIKEGVANYFEILFTEERWQRPHLDGIDFKKISADNSFLLAPFNEEEVKRAVWSCGCSKAPGPDGFNFKFIREMWDTIKDDMMGFVDDFHKNGKLVRRANSSFIVLIPKVMNPQKIEEFRPISIIGIMYKVIAKLLTNRICSVLDGIIGENQMAFIKGRHMIDSIVIANETIDEAKRKKKASFLLKIEFEKAYDKVRWEFLDYMMSRMGFDPKWRRWINECLKTAEASILLNGSSTRQVKINKELRQGDPLSPYLFLLVAEGLNGIISSAINHGLFDGIDIGSRGLKVSHLQFADDSILFGKAGEDNIWAAKSILRIFELVSGLKINFGKSQLVGINVSEGWMSKMAHILNCKQGTFPCRYLGVPISGSVKKISLWKPLIESFEKKLSNWKSRLLSLGRRITLLNAVLSNLPVYTMSVHLLPKGLILSLDKICKSFLWGGGGSKRKINWVSWDKVCSSKMEGGLGVKDLRKFNLALLGKWWGRLASGEESLLYNIIQHKYGCLEGRWIDWVQVDDQRGSLWWRNLCRIDDLDPNSRGWLSGGFKLKLGNGQYVNFWKDTDKSMRGKARERFNGKGPCGRGTAQCRETSNPRRWNRPVQDRKETRQNSSRNSEIRGYDRRIFNQASVYFSTNFPEAWKHEHMWHTFRKYGRVLDIYSPMRKSRKGSRFGFVRFLDVRNEKELEHQLDQIRVGEFKLWVNKPRFNEHEKQLRVAQRQKGNVGFRGHITFAEMVKGISGSEANLESRRAANGAEEHNQTQINNLSKHPKVEQAKAGLSFTIQEEEYTWLQGCYVGIAHSVEIIPTLQEKFFMEGYFSCRIKAMGGRLVLLEGGDKEEIKDLVEVAPKWLEQWFTEVQPWCPSTVARERFVWLRCQGVPAHIWGPNFFTTIDFISKSINISVNREPYLIKSLDHGVDDEVSVAFLGSGEVNGGRSSSSGKKVVDDMEVKDEVTEEDDRDEQPPYRWSQERQNTNGAQLSAVNDIAFNAADSQDNQQTNGDDKIQICCTSNHEKSIANLEIVSDSQATQIGQNKDWQSKWVTVGPLTLSSPLEDDPLENNDIWATINHRPPKQDAFMSGGSKPTNEEVDGQIQKDGASSTEGHNTEQESSFWKGFRSEFGEEREWMGRNQRKPKHKKKKKTRSCLSVYMKGRKEEQEHNPKGRKKIPKERTTEEKLPVFVPGLQNQAAGESVTDSGIENKNVALRNAMDLRIAERIWAFAKEIGVGDHGNEAEVIQRLRDMEERDRELHSTSKGVSADLNDDDVHLRRSSFLELWKQQKVKESMWRQKARTTWIKDGDANTKFFHRCVKGRRRRNDIVSLQVGDKHMEHVQEIKEGVANYFEILFTEERWQQPHLDGIDFKKISADNSFLLAPFNEEEVKRAVWSCGCSKAPGPDGFNFKFIREMWDTIKDDMMGFVDDFHKNGKLVRRANSSFIVLIPKVMNPQKIEEFRPISIIGIMYKVIAKLLTNRICSVLDGIIGENQMAFIKGRHMIDSIVIANETIDEAKRKKKASFLLKIEFEKAYDKVRWEFLDYMMSRMGFDPKWRRWINECLKTAEASILLNGSSTRQVKINKELRQGDPLSPYLFLLVAEGLNGIISSAINHGLFDGIDIGSRGLKVSHLQFADDSILFGKAGEDNIWAAKSILRIFELVSGLKINFGKSQLVGINVSEGWMSKMAHILNCKQGTFPCRYLGVPISGSVKKISLWKPLIESFEKKLSNWKSRLLSLGRRITLLNAVLSNLPVYTMSVHLLPKGLILSLDKICKSFLWGGGGSKRKINWVSWDKVCSSKMEGGLGVKDLRKFNLALLGKWWGRLASGEESLLYNIIQHKYGCLEGRWIDWVQVDDQRGSLWWRNLCRIDDLDPNSRGWLSGGFKLKLGNGQYVNFWKDVWTGDQSLANRFPQLYLASTDKEKRISQMGLWREDTWQWTLHWRRSLYEWEKDNLTEMLGLINNLHPIKDQTDHWEWKHNKEGEYSLKTAYGLLSNNNDNSRTQMHKRTWKKLIPTKISAFGWQVLQNRIPTKLNLYQTRIIPTIA</sequence>
<feature type="compositionally biased region" description="Polar residues" evidence="2">
    <location>
        <begin position="523"/>
        <end position="537"/>
    </location>
</feature>
<dbReference type="PROSITE" id="PS50878">
    <property type="entry name" value="RT_POL"/>
    <property type="match status" value="2"/>
</dbReference>
<evidence type="ECO:0000313" key="5">
    <source>
        <dbReference type="EMBL" id="GKV02302.1"/>
    </source>
</evidence>
<feature type="region of interest" description="Disordered" evidence="2">
    <location>
        <begin position="1"/>
        <end position="50"/>
    </location>
</feature>
<dbReference type="SMART" id="SM00360">
    <property type="entry name" value="RRM"/>
    <property type="match status" value="2"/>
</dbReference>
<dbReference type="InterPro" id="IPR000477">
    <property type="entry name" value="RT_dom"/>
</dbReference>
<dbReference type="Pfam" id="PF00078">
    <property type="entry name" value="RVT_1"/>
    <property type="match status" value="2"/>
</dbReference>
<evidence type="ECO:0000256" key="2">
    <source>
        <dbReference type="SAM" id="MobiDB-lite"/>
    </source>
</evidence>
<feature type="compositionally biased region" description="Basic residues" evidence="2">
    <location>
        <begin position="556"/>
        <end position="569"/>
    </location>
</feature>
<dbReference type="Pfam" id="PF13966">
    <property type="entry name" value="zf-RVT"/>
    <property type="match status" value="1"/>
</dbReference>
<reference evidence="5 6" key="1">
    <citation type="journal article" date="2021" name="Commun. Biol.">
        <title>The genome of Shorea leprosula (Dipterocarpaceae) highlights the ecological relevance of drought in aseasonal tropical rainforests.</title>
        <authorList>
            <person name="Ng K.K.S."/>
            <person name="Kobayashi M.J."/>
            <person name="Fawcett J.A."/>
            <person name="Hatakeyama M."/>
            <person name="Paape T."/>
            <person name="Ng C.H."/>
            <person name="Ang C.C."/>
            <person name="Tnah L.H."/>
            <person name="Lee C.T."/>
            <person name="Nishiyama T."/>
            <person name="Sese J."/>
            <person name="O'Brien M.J."/>
            <person name="Copetti D."/>
            <person name="Mohd Noor M.I."/>
            <person name="Ong R.C."/>
            <person name="Putra M."/>
            <person name="Sireger I.Z."/>
            <person name="Indrioko S."/>
            <person name="Kosugi Y."/>
            <person name="Izuno A."/>
            <person name="Isagi Y."/>
            <person name="Lee S.L."/>
            <person name="Shimizu K.K."/>
        </authorList>
    </citation>
    <scope>NUCLEOTIDE SEQUENCE [LARGE SCALE GENOMIC DNA]</scope>
    <source>
        <strain evidence="5">214</strain>
    </source>
</reference>
<feature type="compositionally biased region" description="Basic and acidic residues" evidence="2">
    <location>
        <begin position="1695"/>
        <end position="1705"/>
    </location>
</feature>
<feature type="domain" description="Reverse transcriptase" evidence="4">
    <location>
        <begin position="846"/>
        <end position="1124"/>
    </location>
</feature>
<dbReference type="SUPFAM" id="SSF54928">
    <property type="entry name" value="RNA-binding domain, RBD"/>
    <property type="match status" value="2"/>
</dbReference>
<feature type="region of interest" description="Disordered" evidence="2">
    <location>
        <begin position="550"/>
        <end position="599"/>
    </location>
</feature>
<organism evidence="5 6">
    <name type="scientific">Rubroshorea leprosula</name>
    <dbReference type="NCBI Taxonomy" id="152421"/>
    <lineage>
        <taxon>Eukaryota</taxon>
        <taxon>Viridiplantae</taxon>
        <taxon>Streptophyta</taxon>
        <taxon>Embryophyta</taxon>
        <taxon>Tracheophyta</taxon>
        <taxon>Spermatophyta</taxon>
        <taxon>Magnoliopsida</taxon>
        <taxon>eudicotyledons</taxon>
        <taxon>Gunneridae</taxon>
        <taxon>Pentapetalae</taxon>
        <taxon>rosids</taxon>
        <taxon>malvids</taxon>
        <taxon>Malvales</taxon>
        <taxon>Dipterocarpaceae</taxon>
        <taxon>Rubroshorea</taxon>
    </lineage>
</organism>
<dbReference type="CDD" id="cd01650">
    <property type="entry name" value="RT_nLTR_like"/>
    <property type="match status" value="2"/>
</dbReference>
<feature type="region of interest" description="Disordered" evidence="2">
    <location>
        <begin position="1823"/>
        <end position="1925"/>
    </location>
</feature>
<evidence type="ECO:0000256" key="1">
    <source>
        <dbReference type="PROSITE-ProRule" id="PRU00176"/>
    </source>
</evidence>
<dbReference type="PANTHER" id="PTHR33116">
    <property type="entry name" value="REVERSE TRANSCRIPTASE ZINC-BINDING DOMAIN-CONTAINING PROTEIN-RELATED-RELATED"/>
    <property type="match status" value="1"/>
</dbReference>
<dbReference type="Proteomes" id="UP001054252">
    <property type="component" value="Unassembled WGS sequence"/>
</dbReference>